<protein>
    <submittedName>
        <fullName evidence="2">Uncharacterized protein</fullName>
    </submittedName>
</protein>
<reference evidence="2" key="1">
    <citation type="submission" date="2016-10" db="EMBL/GenBank/DDBJ databases">
        <authorList>
            <person name="Benchimol M."/>
            <person name="Almeida L.G."/>
            <person name="Vasconcelos A.T."/>
            <person name="Perreira-Neves A."/>
            <person name="Rosa I.A."/>
            <person name="Tasca T."/>
            <person name="Bogo M.R."/>
            <person name="de Souza W."/>
        </authorList>
    </citation>
    <scope>NUCLEOTIDE SEQUENCE [LARGE SCALE GENOMIC DNA]</scope>
    <source>
        <strain evidence="2">K</strain>
    </source>
</reference>
<dbReference type="RefSeq" id="XP_068359334.1">
    <property type="nucleotide sequence ID" value="XM_068504585.1"/>
</dbReference>
<gene>
    <name evidence="2" type="ORF">TRFO_25817</name>
</gene>
<feature type="coiled-coil region" evidence="1">
    <location>
        <begin position="38"/>
        <end position="65"/>
    </location>
</feature>
<evidence type="ECO:0000256" key="1">
    <source>
        <dbReference type="SAM" id="Coils"/>
    </source>
</evidence>
<feature type="coiled-coil region" evidence="1">
    <location>
        <begin position="250"/>
        <end position="302"/>
    </location>
</feature>
<keyword evidence="3" id="KW-1185">Reference proteome</keyword>
<dbReference type="GeneID" id="94839289"/>
<feature type="coiled-coil region" evidence="1">
    <location>
        <begin position="176"/>
        <end position="221"/>
    </location>
</feature>
<keyword evidence="1" id="KW-0175">Coiled coil</keyword>
<evidence type="ECO:0000313" key="2">
    <source>
        <dbReference type="EMBL" id="OHT06198.1"/>
    </source>
</evidence>
<dbReference type="Proteomes" id="UP000179807">
    <property type="component" value="Unassembled WGS sequence"/>
</dbReference>
<comment type="caution">
    <text evidence="2">The sequence shown here is derived from an EMBL/GenBank/DDBJ whole genome shotgun (WGS) entry which is preliminary data.</text>
</comment>
<name>A0A1J4K947_9EUKA</name>
<sequence length="391" mass="47006">MQRYFSLGYDYDYEGEDTVTRVQKYLIDKGKFQMNQTLVLQDDEIARLRKRLRMLKQQSIICEEKVDKKRAKLYKKRKVLKHRIHEIRTNKTVALKEISDFYSAKRKRANKRHQRELSYIDETASSQTQIHSKIHDETETEMMTETINSVNRKIDSIRHESISLIQENEDHTSEILNRYQIQIKTKKKRCEELQEKIKEIKEKIEQDNKKKTENISQIKEKEKEFEKIIQNNSSQFDSLINSFHDKESGKVTGKEEMKQIKKQIQEARKASDQLKSQIMVMKTDFKEKRAELRRELVELQNKHDMVVNGQPDRNYDQFIYAEEEFIEKLKRRINGSSDILQQLREENLELHRKLNECDYILHGRTGNYQRFNEITKVVTTKSNHEEKEENK</sequence>
<dbReference type="VEuPathDB" id="TrichDB:TRFO_25817"/>
<evidence type="ECO:0000313" key="3">
    <source>
        <dbReference type="Proteomes" id="UP000179807"/>
    </source>
</evidence>
<organism evidence="2 3">
    <name type="scientific">Tritrichomonas foetus</name>
    <dbReference type="NCBI Taxonomy" id="1144522"/>
    <lineage>
        <taxon>Eukaryota</taxon>
        <taxon>Metamonada</taxon>
        <taxon>Parabasalia</taxon>
        <taxon>Tritrichomonadida</taxon>
        <taxon>Tritrichomonadidae</taxon>
        <taxon>Tritrichomonas</taxon>
    </lineage>
</organism>
<dbReference type="AlphaFoldDB" id="A0A1J4K947"/>
<accession>A0A1J4K947</accession>
<proteinExistence type="predicted"/>
<dbReference type="EMBL" id="MLAK01000733">
    <property type="protein sequence ID" value="OHT06198.1"/>
    <property type="molecule type" value="Genomic_DNA"/>
</dbReference>